<dbReference type="Pfam" id="PF13439">
    <property type="entry name" value="Glyco_transf_4"/>
    <property type="match status" value="1"/>
</dbReference>
<dbReference type="EMBL" id="JAFJZZ010000006">
    <property type="protein sequence ID" value="MBN7774072.1"/>
    <property type="molecule type" value="Genomic_DNA"/>
</dbReference>
<evidence type="ECO:0000259" key="1">
    <source>
        <dbReference type="Pfam" id="PF13439"/>
    </source>
</evidence>
<dbReference type="Pfam" id="PF13692">
    <property type="entry name" value="Glyco_trans_1_4"/>
    <property type="match status" value="1"/>
</dbReference>
<feature type="domain" description="Glycosyltransferase subfamily 4-like N-terminal" evidence="1">
    <location>
        <begin position="16"/>
        <end position="217"/>
    </location>
</feature>
<dbReference type="PANTHER" id="PTHR12526">
    <property type="entry name" value="GLYCOSYLTRANSFERASE"/>
    <property type="match status" value="1"/>
</dbReference>
<reference evidence="2" key="1">
    <citation type="submission" date="2021-02" db="EMBL/GenBank/DDBJ databases">
        <title>Abyssanaerobacter marinus gen.nov., sp., nov, anaerobic bacterium isolated from the Onnuri vent field of Indian Ocean and suggestion of Mogibacteriaceae fam. nov., and proposal of reclassification of ambiguous this family's genus member.</title>
        <authorList>
            <person name="Kim Y.J."/>
            <person name="Yang J.-A."/>
        </authorList>
    </citation>
    <scope>NUCLEOTIDE SEQUENCE</scope>
    <source>
        <strain evidence="2">DSM 2634</strain>
    </source>
</reference>
<dbReference type="RefSeq" id="WP_206582915.1">
    <property type="nucleotide sequence ID" value="NZ_JAFJZZ010000006.1"/>
</dbReference>
<sequence>MKVLQINSVYGVGSTGRIVEDLGSTLTEQGDEYFVCFGRDEQIKNESVNAYKIGSRLDIKIHGILTRVFDMHGFGSLKATQRLIEVIIKYEPDIIHLHNIHGYYVNINVLFKFLEEYHKPVIWTLHDCWSFTGHCAHFDYINCPKWKTGCYTCPQKGEYPSSKWLDNSRFNYKKKKELFTSVSSMNIVAPSLWLQGLVKKSYLSKYPVHLINNGIDLTIFKPIQDIEEKDKILQKLGCQGKFIALGIASVWGERKGLNEFLALGKILTPEYQIILVGLSETQRKALPSNMIGVTRTNNIQELAKYYAVADVFVNPTLEDTFPTTNIEALACGTPIVTYNTGGSPEILDESCGIIVEKGNIHELCEAIYKLKRYPIGAEECLNRANLFRKEDKYREYYSLYKQILKR</sequence>
<proteinExistence type="predicted"/>
<comment type="caution">
    <text evidence="2">The sequence shown here is derived from an EMBL/GenBank/DDBJ whole genome shotgun (WGS) entry which is preliminary data.</text>
</comment>
<dbReference type="Gene3D" id="3.40.50.2000">
    <property type="entry name" value="Glycogen Phosphorylase B"/>
    <property type="match status" value="2"/>
</dbReference>
<dbReference type="PANTHER" id="PTHR12526:SF637">
    <property type="entry name" value="GLYCOSYLTRANSFERASE EPSF-RELATED"/>
    <property type="match status" value="1"/>
</dbReference>
<name>A0A939IHQ0_CLOAM</name>
<dbReference type="InterPro" id="IPR028098">
    <property type="entry name" value="Glyco_trans_4-like_N"/>
</dbReference>
<evidence type="ECO:0000313" key="2">
    <source>
        <dbReference type="EMBL" id="MBN7774072.1"/>
    </source>
</evidence>
<dbReference type="AlphaFoldDB" id="A0A939IHQ0"/>
<keyword evidence="3" id="KW-1185">Reference proteome</keyword>
<protein>
    <submittedName>
        <fullName evidence="2">Glycosyltransferase</fullName>
    </submittedName>
</protein>
<evidence type="ECO:0000313" key="3">
    <source>
        <dbReference type="Proteomes" id="UP000664545"/>
    </source>
</evidence>
<dbReference type="Proteomes" id="UP000664545">
    <property type="component" value="Unassembled WGS sequence"/>
</dbReference>
<gene>
    <name evidence="2" type="ORF">JYB65_11920</name>
</gene>
<dbReference type="SUPFAM" id="SSF53756">
    <property type="entry name" value="UDP-Glycosyltransferase/glycogen phosphorylase"/>
    <property type="match status" value="1"/>
</dbReference>
<organism evidence="2 3">
    <name type="scientific">Clostridium aminobutyricum</name>
    <dbReference type="NCBI Taxonomy" id="33953"/>
    <lineage>
        <taxon>Bacteria</taxon>
        <taxon>Bacillati</taxon>
        <taxon>Bacillota</taxon>
        <taxon>Clostridia</taxon>
        <taxon>Eubacteriales</taxon>
        <taxon>Clostridiaceae</taxon>
        <taxon>Clostridium</taxon>
    </lineage>
</organism>
<accession>A0A939IHQ0</accession>